<dbReference type="AlphaFoldDB" id="A0AAV4WQE1"/>
<name>A0AAV4WQE1_9ARAC</name>
<comment type="caution">
    <text evidence="1">The sequence shown here is derived from an EMBL/GenBank/DDBJ whole genome shotgun (WGS) entry which is preliminary data.</text>
</comment>
<evidence type="ECO:0000313" key="1">
    <source>
        <dbReference type="EMBL" id="GIY85146.1"/>
    </source>
</evidence>
<evidence type="ECO:0000313" key="2">
    <source>
        <dbReference type="Proteomes" id="UP001054837"/>
    </source>
</evidence>
<reference evidence="1 2" key="1">
    <citation type="submission" date="2021-06" db="EMBL/GenBank/DDBJ databases">
        <title>Caerostris darwini draft genome.</title>
        <authorList>
            <person name="Kono N."/>
            <person name="Arakawa K."/>
        </authorList>
    </citation>
    <scope>NUCLEOTIDE SEQUENCE [LARGE SCALE GENOMIC DNA]</scope>
</reference>
<dbReference type="EMBL" id="BPLQ01015013">
    <property type="protein sequence ID" value="GIY85146.1"/>
    <property type="molecule type" value="Genomic_DNA"/>
</dbReference>
<sequence length="130" mass="14252">MRVLNASSLDKRLLWKEWHRNRLKADETEYQRPDKIRSDSLGRSLASYTNVKTGNGEAVPVELAVFIKDKLINFNPEPSTSADIVIKDEVVVSCVDDTKSSADVPSSTEPTSHVNLSVACLGSGQQPHSG</sequence>
<organism evidence="1 2">
    <name type="scientific">Caerostris darwini</name>
    <dbReference type="NCBI Taxonomy" id="1538125"/>
    <lineage>
        <taxon>Eukaryota</taxon>
        <taxon>Metazoa</taxon>
        <taxon>Ecdysozoa</taxon>
        <taxon>Arthropoda</taxon>
        <taxon>Chelicerata</taxon>
        <taxon>Arachnida</taxon>
        <taxon>Araneae</taxon>
        <taxon>Araneomorphae</taxon>
        <taxon>Entelegynae</taxon>
        <taxon>Araneoidea</taxon>
        <taxon>Araneidae</taxon>
        <taxon>Caerostris</taxon>
    </lineage>
</organism>
<protein>
    <submittedName>
        <fullName evidence="1">Uncharacterized protein</fullName>
    </submittedName>
</protein>
<dbReference type="Proteomes" id="UP001054837">
    <property type="component" value="Unassembled WGS sequence"/>
</dbReference>
<keyword evidence="2" id="KW-1185">Reference proteome</keyword>
<accession>A0AAV4WQE1</accession>
<gene>
    <name evidence="1" type="ORF">CDAR_16321</name>
</gene>
<proteinExistence type="predicted"/>